<dbReference type="Proteomes" id="UP000254191">
    <property type="component" value="Unassembled WGS sequence"/>
</dbReference>
<sequence length="58" mass="6639">MSTMKTEVVVIRLTKQERAALDSIKTMPLLADWLKELALSKWKEQALQLEQSKNGHSN</sequence>
<evidence type="ECO:0000313" key="2">
    <source>
        <dbReference type="EMBL" id="MEY2344289.1"/>
    </source>
</evidence>
<evidence type="ECO:0000313" key="1">
    <source>
        <dbReference type="EMBL" id="EKW9777900.1"/>
    </source>
</evidence>
<organism evidence="3 4">
    <name type="scientific">Proteus mirabilis</name>
    <dbReference type="NCBI Taxonomy" id="584"/>
    <lineage>
        <taxon>Bacteria</taxon>
        <taxon>Pseudomonadati</taxon>
        <taxon>Pseudomonadota</taxon>
        <taxon>Gammaproteobacteria</taxon>
        <taxon>Enterobacterales</taxon>
        <taxon>Morganellaceae</taxon>
        <taxon>Proteus</taxon>
    </lineage>
</organism>
<reference evidence="3 4" key="1">
    <citation type="submission" date="2018-06" db="EMBL/GenBank/DDBJ databases">
        <authorList>
            <consortium name="Pathogen Informatics"/>
            <person name="Doyle S."/>
        </authorList>
    </citation>
    <scope>NUCLEOTIDE SEQUENCE [LARGE SCALE GENOMIC DNA]</scope>
    <source>
        <strain evidence="3 4">NCTC11938</strain>
    </source>
</reference>
<evidence type="ECO:0000313" key="4">
    <source>
        <dbReference type="Proteomes" id="UP000254191"/>
    </source>
</evidence>
<dbReference type="EMBL" id="ABKSPD020000020">
    <property type="protein sequence ID" value="EKW9777900.1"/>
    <property type="molecule type" value="Genomic_DNA"/>
</dbReference>
<evidence type="ECO:0008006" key="5">
    <source>
        <dbReference type="Google" id="ProtNLM"/>
    </source>
</evidence>
<accession>A0A2X1XCR2</accession>
<evidence type="ECO:0000313" key="3">
    <source>
        <dbReference type="EMBL" id="SUC18381.1"/>
    </source>
</evidence>
<dbReference type="AlphaFoldDB" id="A0A2X1XCR2"/>
<name>A0A2X1XCR2_PROMI</name>
<proteinExistence type="predicted"/>
<gene>
    <name evidence="2" type="ORF">I3679_009700</name>
    <name evidence="3" type="ORF">NCTC11938_00707</name>
    <name evidence="1" type="ORF">PW210_003780</name>
</gene>
<dbReference type="EMBL" id="UGTS01000004">
    <property type="protein sequence ID" value="SUC18381.1"/>
    <property type="molecule type" value="Genomic_DNA"/>
</dbReference>
<reference evidence="1" key="3">
    <citation type="submission" date="2023-06" db="EMBL/GenBank/DDBJ databases">
        <authorList>
            <consortium name="Clinical and Environmental Microbiology Branch: Whole genome sequencing antimicrobial resistance pathogens in the healthcare setting"/>
        </authorList>
    </citation>
    <scope>NUCLEOTIDE SEQUENCE</scope>
    <source>
        <strain evidence="1">Microbial</strain>
    </source>
</reference>
<dbReference type="Proteomes" id="UP001171165">
    <property type="component" value="Unassembled WGS sequence"/>
</dbReference>
<protein>
    <recommendedName>
        <fullName evidence="5">MbeCy</fullName>
    </recommendedName>
</protein>
<reference evidence="2" key="2">
    <citation type="submission" date="2021-05" db="EMBL/GenBank/DDBJ databases">
        <title>First report of NDM-5 and VEB-6 producing Proteus mirabilis isolated from blood of a sepsis patient in Kolkata, India.</title>
        <authorList>
            <person name="Halder G."/>
            <person name="Chaudhuri B."/>
            <person name="Dutta S."/>
        </authorList>
    </citation>
    <scope>NUCLEOTIDE SEQUENCE [LARGE SCALE GENOMIC DNA]</scope>
    <source>
        <strain evidence="2">7049</strain>
    </source>
</reference>
<dbReference type="EMBL" id="JADQCH020000001">
    <property type="protein sequence ID" value="MEY2344289.1"/>
    <property type="molecule type" value="Genomic_DNA"/>
</dbReference>
<dbReference type="GeneID" id="55371937"/>
<dbReference type="RefSeq" id="WP_004247917.1">
    <property type="nucleotide sequence ID" value="NZ_ABFCQN020000079.1"/>
</dbReference>